<accession>A0A068QRT5</accession>
<keyword evidence="4" id="KW-1185">Reference proteome</keyword>
<dbReference type="Proteomes" id="UP000032721">
    <property type="component" value="Chromosome"/>
</dbReference>
<dbReference type="EMBL" id="VNHN01000001">
    <property type="protein sequence ID" value="TYP17228.1"/>
    <property type="molecule type" value="Genomic_DNA"/>
</dbReference>
<evidence type="ECO:0000313" key="1">
    <source>
        <dbReference type="EMBL" id="CDG17331.1"/>
    </source>
</evidence>
<protein>
    <submittedName>
        <fullName evidence="1">Uncharacterized protein</fullName>
    </submittedName>
</protein>
<dbReference type="HOGENOM" id="CLU_542843_0_0_6"/>
<dbReference type="KEGG" id="xdo:XDD1_1632"/>
<dbReference type="AlphaFoldDB" id="A0A068QRT5"/>
<dbReference type="RefSeq" id="WP_045970058.1">
    <property type="nucleotide sequence ID" value="NZ_CAWMED010000001.1"/>
</dbReference>
<evidence type="ECO:0000313" key="3">
    <source>
        <dbReference type="Proteomes" id="UP000032721"/>
    </source>
</evidence>
<evidence type="ECO:0000313" key="4">
    <source>
        <dbReference type="Proteomes" id="UP000324170"/>
    </source>
</evidence>
<dbReference type="EMBL" id="FO704550">
    <property type="protein sequence ID" value="CDG17331.1"/>
    <property type="molecule type" value="Genomic_DNA"/>
</dbReference>
<reference evidence="1 3" key="1">
    <citation type="submission" date="2013-07" db="EMBL/GenBank/DDBJ databases">
        <authorList>
            <person name="Genoscope - CEA"/>
        </authorList>
    </citation>
    <scope>NUCLEOTIDE SEQUENCE [LARGE SCALE GENOMIC DNA]</scope>
    <source>
        <strain evidence="1">FRM16</strain>
        <strain evidence="3">FRM16 / DSM 17909</strain>
    </source>
</reference>
<reference evidence="2 4" key="2">
    <citation type="submission" date="2019-07" db="EMBL/GenBank/DDBJ databases">
        <title>Genomic Encyclopedia of Type Strains, Phase I: the one thousand microbial genomes (KMG-I) project.</title>
        <authorList>
            <person name="Kyrpides N."/>
        </authorList>
    </citation>
    <scope>NUCLEOTIDE SEQUENCE [LARGE SCALE GENOMIC DNA]</scope>
    <source>
        <strain evidence="2 4">DSM 17909</strain>
    </source>
</reference>
<proteinExistence type="predicted"/>
<dbReference type="Proteomes" id="UP000324170">
    <property type="component" value="Unassembled WGS sequence"/>
</dbReference>
<gene>
    <name evidence="2" type="ORF">LY16_00110</name>
    <name evidence="1" type="ORF">XDD1_1632</name>
</gene>
<name>A0A068QRT5_9GAMM</name>
<evidence type="ECO:0000313" key="2">
    <source>
        <dbReference type="EMBL" id="TYP17228.1"/>
    </source>
</evidence>
<sequence>MTAKIETLPATNASIIKGQPFSVVVTVSGETSFRANTEIDIVSSTGVHLIKKFPGVVVKTDFIQQMVFLADDTTSDYKISFAAKTASKPNGSVDYKPVDNPHLDPATCLLTGSSSYLYDPNPVSLSGAAPTPSNPFIQVSINPKIIGGGPISEYYDIQLRATAPVRIFRMDDSEILSYKTDLENQYYDYLIDKPSTEAVNLKIYATQGIDQFVGLETIFSKMEFNQKQTIFIATSPITTSADFAPPSIQETYQSSTLTRPDKPNYFHFMVPQNNNLSPGNFLIGFVTNDDENIYKKELIFSELEAAEDSYFKFKVDYNAMYDGLNFISYVTLDNTGNPVGSEPSYIDYKSGGNNGPDPDDPNRTLVAPEVYDQWGRYIGIHQAVNINSVGKKGIEVWLPVATHDPNKLAVGDSITIKAYISYSVDMRNPVRQLPIIAIYNYVLKQNDIDNGYYKHTIEADKLMDYDTAKGAYEGSISIEYSRLTQNQKSQLFTRGFDTYVPE</sequence>
<dbReference type="OrthoDB" id="6439503at2"/>
<organism evidence="1 3">
    <name type="scientific">Xenorhabdus doucetiae</name>
    <dbReference type="NCBI Taxonomy" id="351671"/>
    <lineage>
        <taxon>Bacteria</taxon>
        <taxon>Pseudomonadati</taxon>
        <taxon>Pseudomonadota</taxon>
        <taxon>Gammaproteobacteria</taxon>
        <taxon>Enterobacterales</taxon>
        <taxon>Morganellaceae</taxon>
        <taxon>Xenorhabdus</taxon>
    </lineage>
</organism>